<comment type="caution">
    <text evidence="2">The sequence shown here is derived from an EMBL/GenBank/DDBJ whole genome shotgun (WGS) entry which is preliminary data.</text>
</comment>
<name>A0A375CGG9_9BURK</name>
<evidence type="ECO:0000256" key="1">
    <source>
        <dbReference type="SAM" id="MobiDB-lite"/>
    </source>
</evidence>
<organism evidence="2">
    <name type="scientific">Cupriavidus taiwanensis</name>
    <dbReference type="NCBI Taxonomy" id="164546"/>
    <lineage>
        <taxon>Bacteria</taxon>
        <taxon>Pseudomonadati</taxon>
        <taxon>Pseudomonadota</taxon>
        <taxon>Betaproteobacteria</taxon>
        <taxon>Burkholderiales</taxon>
        <taxon>Burkholderiaceae</taxon>
        <taxon>Cupriavidus</taxon>
    </lineage>
</organism>
<feature type="compositionally biased region" description="Low complexity" evidence="1">
    <location>
        <begin position="83"/>
        <end position="115"/>
    </location>
</feature>
<reference evidence="2" key="1">
    <citation type="submission" date="2018-01" db="EMBL/GenBank/DDBJ databases">
        <authorList>
            <person name="Clerissi C."/>
        </authorList>
    </citation>
    <scope>NUCLEOTIDE SEQUENCE</scope>
    <source>
        <strain evidence="2">Cupriavidus taiwanensis STM 3521</strain>
    </source>
</reference>
<accession>A0A375CGG9</accession>
<dbReference type="AlphaFoldDB" id="A0A375CGG9"/>
<evidence type="ECO:0000313" key="2">
    <source>
        <dbReference type="EMBL" id="SOY69367.1"/>
    </source>
</evidence>
<dbReference type="EMBL" id="OFSP01000039">
    <property type="protein sequence ID" value="SOY69367.1"/>
    <property type="molecule type" value="Genomic_DNA"/>
</dbReference>
<sequence>MSWTRSAPSIVPAPAGAFTQAFNQELSVHTTPDPDIPPREPEVPPPEPPPGPPQPVEDPPPGDMPPPPPQRAGARGKGAIKCPASSGKAPSPSASSTSPSSCAPRRAASRSTWIC</sequence>
<dbReference type="Proteomes" id="UP000256297">
    <property type="component" value="Chromosome CBM2589_a"/>
</dbReference>
<protein>
    <submittedName>
        <fullName evidence="2">Uncharacterized protein</fullName>
    </submittedName>
</protein>
<feature type="compositionally biased region" description="Pro residues" evidence="1">
    <location>
        <begin position="43"/>
        <end position="70"/>
    </location>
</feature>
<feature type="compositionally biased region" description="Polar residues" evidence="1">
    <location>
        <begin position="20"/>
        <end position="30"/>
    </location>
</feature>
<proteinExistence type="predicted"/>
<gene>
    <name evidence="2" type="ORF">CBM2589_A90702</name>
</gene>
<feature type="region of interest" description="Disordered" evidence="1">
    <location>
        <begin position="1"/>
        <end position="115"/>
    </location>
</feature>